<organism evidence="10 11">
    <name type="scientific">Candidatus Comchoanobacter bicostacola</name>
    <dbReference type="NCBI Taxonomy" id="2919598"/>
    <lineage>
        <taxon>Bacteria</taxon>
        <taxon>Pseudomonadati</taxon>
        <taxon>Pseudomonadota</taxon>
        <taxon>Gammaproteobacteria</taxon>
        <taxon>Candidatus Comchoanobacterales</taxon>
        <taxon>Candidatus Comchoanobacteraceae</taxon>
        <taxon>Candidatus Comchoanobacter</taxon>
    </lineage>
</organism>
<dbReference type="PROSITE" id="PS50893">
    <property type="entry name" value="ABC_TRANSPORTER_2"/>
    <property type="match status" value="1"/>
</dbReference>
<dbReference type="Gene3D" id="3.40.50.300">
    <property type="entry name" value="P-loop containing nucleotide triphosphate hydrolases"/>
    <property type="match status" value="1"/>
</dbReference>
<keyword evidence="3" id="KW-0547">Nucleotide-binding</keyword>
<dbReference type="Gene3D" id="1.20.1560.10">
    <property type="entry name" value="ABC transporter type 1, transmembrane domain"/>
    <property type="match status" value="1"/>
</dbReference>
<evidence type="ECO:0000313" key="11">
    <source>
        <dbReference type="Proteomes" id="UP001055955"/>
    </source>
</evidence>
<dbReference type="InterPro" id="IPR003593">
    <property type="entry name" value="AAA+_ATPase"/>
</dbReference>
<dbReference type="PANTHER" id="PTHR43394:SF1">
    <property type="entry name" value="ATP-BINDING CASSETTE SUB-FAMILY B MEMBER 10, MITOCHONDRIAL"/>
    <property type="match status" value="1"/>
</dbReference>
<feature type="transmembrane region" description="Helical" evidence="7">
    <location>
        <begin position="59"/>
        <end position="81"/>
    </location>
</feature>
<feature type="transmembrane region" description="Helical" evidence="7">
    <location>
        <begin position="137"/>
        <end position="160"/>
    </location>
</feature>
<evidence type="ECO:0000259" key="9">
    <source>
        <dbReference type="PROSITE" id="PS50929"/>
    </source>
</evidence>
<evidence type="ECO:0000313" key="10">
    <source>
        <dbReference type="EMBL" id="UTC24724.1"/>
    </source>
</evidence>
<dbReference type="InterPro" id="IPR003439">
    <property type="entry name" value="ABC_transporter-like_ATP-bd"/>
</dbReference>
<gene>
    <name evidence="10" type="ORF">MMH89_00925</name>
</gene>
<comment type="subcellular location">
    <subcellularLocation>
        <location evidence="1">Cell membrane</location>
        <topology evidence="1">Multi-pass membrane protein</topology>
    </subcellularLocation>
</comment>
<dbReference type="InterPro" id="IPR039421">
    <property type="entry name" value="Type_1_exporter"/>
</dbReference>
<dbReference type="EMBL" id="CP092900">
    <property type="protein sequence ID" value="UTC24724.1"/>
    <property type="molecule type" value="Genomic_DNA"/>
</dbReference>
<evidence type="ECO:0000256" key="3">
    <source>
        <dbReference type="ARBA" id="ARBA00022741"/>
    </source>
</evidence>
<dbReference type="PROSITE" id="PS00211">
    <property type="entry name" value="ABC_TRANSPORTER_1"/>
    <property type="match status" value="1"/>
</dbReference>
<dbReference type="SUPFAM" id="SSF52540">
    <property type="entry name" value="P-loop containing nucleoside triphosphate hydrolases"/>
    <property type="match status" value="1"/>
</dbReference>
<keyword evidence="2 7" id="KW-0812">Transmembrane</keyword>
<keyword evidence="6 7" id="KW-0472">Membrane</keyword>
<evidence type="ECO:0000256" key="7">
    <source>
        <dbReference type="SAM" id="Phobius"/>
    </source>
</evidence>
<dbReference type="Pfam" id="PF00005">
    <property type="entry name" value="ABC_tran"/>
    <property type="match status" value="1"/>
</dbReference>
<sequence length="589" mass="67782">MASTKNQLIHFIIKQLRSFRFRIGILGILTLYNAFFWTYSPYILKTIIDSLTDYNINMGSIWTVLAQPLFLFIFTWLLVIISYRIEDVIDRHIMPTIRKNIITSMFAYGIQHTHKFFQNDFSGSIANRIMDMQNGSIAIISHTKAFIFNLLLFVIGFIFLYNVHPYIWAIMLTWSVIFISIGIYYSPKILVQSRQFSQQKTKLIGHIVDAIGNVSTIRMFARNSLENQLLESETVITKQMDQDVRLNILKMRIWWEITIIVTISGFMLTLVDLYSQGLVTVGDFAFVTNTYIGMIHNIWHLMNNYVQFSEEVGKCNQALTIMQPIGMYNKKDAYPLEKVKGHISFNQVHFNYEENTKMFENKQLTITEHQKVGLVGFSGSGKTSFINLITRLYDIQAGQIKIDEHDISDVTMTSLREHITIIPQEPILFHRTLMENIQYGKPDASIEEIIEASKKAHCHEFISKLPEGYDTMVGERGVKISGGQRQRIAIARAFLKQAPILILDEATSALDSVTETYIQDSLEHLMADKTTLVIAHRLSTLRKMDRILVFDNGAIVEDGTHTQLLRNKKSYARMWAMQSGGFITEDDTL</sequence>
<dbReference type="PROSITE" id="PS50929">
    <property type="entry name" value="ABC_TM1F"/>
    <property type="match status" value="1"/>
</dbReference>
<keyword evidence="4 10" id="KW-0067">ATP-binding</keyword>
<evidence type="ECO:0000256" key="1">
    <source>
        <dbReference type="ARBA" id="ARBA00004651"/>
    </source>
</evidence>
<accession>A0ABY5DMF2</accession>
<dbReference type="SMART" id="SM00382">
    <property type="entry name" value="AAA"/>
    <property type="match status" value="1"/>
</dbReference>
<evidence type="ECO:0000256" key="4">
    <source>
        <dbReference type="ARBA" id="ARBA00022840"/>
    </source>
</evidence>
<protein>
    <submittedName>
        <fullName evidence="10">ABC transporter ATP-binding protein/permease</fullName>
    </submittedName>
</protein>
<proteinExistence type="predicted"/>
<keyword evidence="5 7" id="KW-1133">Transmembrane helix</keyword>
<evidence type="ECO:0000256" key="2">
    <source>
        <dbReference type="ARBA" id="ARBA00022692"/>
    </source>
</evidence>
<dbReference type="PANTHER" id="PTHR43394">
    <property type="entry name" value="ATP-DEPENDENT PERMEASE MDL1, MITOCHONDRIAL"/>
    <property type="match status" value="1"/>
</dbReference>
<dbReference type="InterPro" id="IPR017871">
    <property type="entry name" value="ABC_transporter-like_CS"/>
</dbReference>
<evidence type="ECO:0000256" key="5">
    <source>
        <dbReference type="ARBA" id="ARBA00022989"/>
    </source>
</evidence>
<reference evidence="10 11" key="1">
    <citation type="journal article" date="2022" name="Nat. Microbiol.">
        <title>The microbiome of a bacterivorous marine choanoflagellate contains a resource-demanding obligate bacterial associate.</title>
        <authorList>
            <person name="Needham D.M."/>
            <person name="Poirier C."/>
            <person name="Bachy C."/>
            <person name="George E.E."/>
            <person name="Wilken S."/>
            <person name="Yung C.C.M."/>
            <person name="Limardo A.J."/>
            <person name="Morando M."/>
            <person name="Sudek L."/>
            <person name="Malmstrom R.R."/>
            <person name="Keeling P.J."/>
            <person name="Santoro A.E."/>
            <person name="Worden A.Z."/>
        </authorList>
    </citation>
    <scope>NUCLEOTIDE SEQUENCE [LARGE SCALE GENOMIC DNA]</scope>
    <source>
        <strain evidence="10 11">Comchoano-1</strain>
    </source>
</reference>
<dbReference type="RefSeq" id="WP_258568511.1">
    <property type="nucleotide sequence ID" value="NZ_CP092900.1"/>
</dbReference>
<dbReference type="SUPFAM" id="SSF90123">
    <property type="entry name" value="ABC transporter transmembrane region"/>
    <property type="match status" value="1"/>
</dbReference>
<feature type="domain" description="ABC transporter" evidence="8">
    <location>
        <begin position="343"/>
        <end position="577"/>
    </location>
</feature>
<dbReference type="Proteomes" id="UP001055955">
    <property type="component" value="Chromosome"/>
</dbReference>
<feature type="transmembrane region" description="Helical" evidence="7">
    <location>
        <begin position="21"/>
        <end position="39"/>
    </location>
</feature>
<feature type="domain" description="ABC transmembrane type-1" evidence="9">
    <location>
        <begin position="34"/>
        <end position="310"/>
    </location>
</feature>
<feature type="transmembrane region" description="Helical" evidence="7">
    <location>
        <begin position="253"/>
        <end position="274"/>
    </location>
</feature>
<keyword evidence="11" id="KW-1185">Reference proteome</keyword>
<dbReference type="InterPro" id="IPR036640">
    <property type="entry name" value="ABC1_TM_sf"/>
</dbReference>
<name>A0ABY5DMF2_9GAMM</name>
<dbReference type="InterPro" id="IPR027417">
    <property type="entry name" value="P-loop_NTPase"/>
</dbReference>
<dbReference type="InterPro" id="IPR011527">
    <property type="entry name" value="ABC1_TM_dom"/>
</dbReference>
<dbReference type="GO" id="GO:0005524">
    <property type="term" value="F:ATP binding"/>
    <property type="evidence" value="ECO:0007669"/>
    <property type="project" value="UniProtKB-KW"/>
</dbReference>
<evidence type="ECO:0000259" key="8">
    <source>
        <dbReference type="PROSITE" id="PS50893"/>
    </source>
</evidence>
<dbReference type="Pfam" id="PF00664">
    <property type="entry name" value="ABC_membrane"/>
    <property type="match status" value="1"/>
</dbReference>
<feature type="transmembrane region" description="Helical" evidence="7">
    <location>
        <begin position="166"/>
        <end position="185"/>
    </location>
</feature>
<evidence type="ECO:0000256" key="6">
    <source>
        <dbReference type="ARBA" id="ARBA00023136"/>
    </source>
</evidence>